<dbReference type="InterPro" id="IPR011322">
    <property type="entry name" value="N-reg_PII-like_a/b"/>
</dbReference>
<reference evidence="2" key="1">
    <citation type="submission" date="2022-12" db="EMBL/GenBank/DDBJ databases">
        <authorList>
            <person name="Deng Y."/>
            <person name="Zhang Y.-Q."/>
        </authorList>
    </citation>
    <scope>NUCLEOTIDE SEQUENCE</scope>
    <source>
        <strain evidence="2">CPCC 205372</strain>
    </source>
</reference>
<dbReference type="InterPro" id="IPR003793">
    <property type="entry name" value="UPF0166"/>
</dbReference>
<evidence type="ECO:0000256" key="1">
    <source>
        <dbReference type="ARBA" id="ARBA00010554"/>
    </source>
</evidence>
<dbReference type="InterPro" id="IPR015867">
    <property type="entry name" value="N-reg_PII/ATP_PRibTrfase_C"/>
</dbReference>
<gene>
    <name evidence="2" type="ORF">O6P37_20810</name>
</gene>
<organism evidence="2 3">
    <name type="scientific">Mycobacterium hippophais</name>
    <dbReference type="NCBI Taxonomy" id="3016340"/>
    <lineage>
        <taxon>Bacteria</taxon>
        <taxon>Bacillati</taxon>
        <taxon>Actinomycetota</taxon>
        <taxon>Actinomycetes</taxon>
        <taxon>Mycobacteriales</taxon>
        <taxon>Mycobacteriaceae</taxon>
        <taxon>Mycobacterium</taxon>
    </lineage>
</organism>
<evidence type="ECO:0000313" key="2">
    <source>
        <dbReference type="EMBL" id="MCZ8381315.1"/>
    </source>
</evidence>
<protein>
    <submittedName>
        <fullName evidence="2">DUF190 domain-containing protein</fullName>
    </submittedName>
</protein>
<accession>A0ABT4PXS5</accession>
<dbReference type="Proteomes" id="UP001142153">
    <property type="component" value="Unassembled WGS sequence"/>
</dbReference>
<dbReference type="Pfam" id="PF02641">
    <property type="entry name" value="DUF190"/>
    <property type="match status" value="3"/>
</dbReference>
<dbReference type="Gene3D" id="3.30.70.120">
    <property type="match status" value="3"/>
</dbReference>
<comment type="similarity">
    <text evidence="1">Belongs to the UPF0166 family.</text>
</comment>
<dbReference type="EMBL" id="JAPZPY010000010">
    <property type="protein sequence ID" value="MCZ8381315.1"/>
    <property type="molecule type" value="Genomic_DNA"/>
</dbReference>
<evidence type="ECO:0000313" key="3">
    <source>
        <dbReference type="Proteomes" id="UP001142153"/>
    </source>
</evidence>
<proteinExistence type="inferred from homology"/>
<comment type="caution">
    <text evidence="2">The sequence shown here is derived from an EMBL/GenBank/DDBJ whole genome shotgun (WGS) entry which is preliminary data.</text>
</comment>
<dbReference type="PANTHER" id="PTHR35983:SF1">
    <property type="entry name" value="UPF0166 PROTEIN TM_0021"/>
    <property type="match status" value="1"/>
</dbReference>
<name>A0ABT4PXS5_9MYCO</name>
<dbReference type="PANTHER" id="PTHR35983">
    <property type="entry name" value="UPF0166 PROTEIN TM_0021"/>
    <property type="match status" value="1"/>
</dbReference>
<dbReference type="SUPFAM" id="SSF54913">
    <property type="entry name" value="GlnB-like"/>
    <property type="match status" value="3"/>
</dbReference>
<dbReference type="RefSeq" id="WP_269895859.1">
    <property type="nucleotide sequence ID" value="NZ_JAPZPY010000010.1"/>
</dbReference>
<keyword evidence="3" id="KW-1185">Reference proteome</keyword>
<sequence length="348" mass="36935">MTELHRLTAYFGERARHHGRFVADALLETGDAEAVVILRGAAGFGPRHDIRTDLTLSQSEDLPIALVAVDTAERIAAFAAQATEALSRGTLAVERVGHADDTVTAEHVELRVLTGRADRLHGRPAHVAVCNTLHRLGFYSAAAFLGVDGITAGQRHRAAFFGRNSAVPVMTVAVGSAPAAEEAIRLLRPLLPSAPMTVAPIQLCKGCGAPVNRPAPVPPTDDRGPAHWLKVTVHTCEADLHRGLPVHRTLVRRLRESPTTAGVTVLRGVWGFAGDAEPGGDRMFQIGRHVPVTTEYIDTPDRIAACFDLVDEVTEGHGVVTCAAISAVVSIDGGRHRGSIPPASAPEM</sequence>